<name>A0A9P1NXR0_9CYAN</name>
<protein>
    <submittedName>
        <fullName evidence="1">Uncharacterized protein</fullName>
    </submittedName>
</protein>
<keyword evidence="2" id="KW-1185">Reference proteome</keyword>
<gene>
    <name evidence="1" type="ORF">ARTHRO_10617</name>
</gene>
<accession>A0A9P1NXR0</accession>
<dbReference type="AlphaFoldDB" id="A0A9P1NXR0"/>
<sequence>MARASQPDLFGCPWSCIIKYTCITIWVINQIRKSAIYD</sequence>
<organism evidence="1 2">
    <name type="scientific">Limnospira indica PCC 8005</name>
    <dbReference type="NCBI Taxonomy" id="376219"/>
    <lineage>
        <taxon>Bacteria</taxon>
        <taxon>Bacillati</taxon>
        <taxon>Cyanobacteriota</taxon>
        <taxon>Cyanophyceae</taxon>
        <taxon>Oscillatoriophycideae</taxon>
        <taxon>Oscillatoriales</taxon>
        <taxon>Sirenicapillariaceae</taxon>
        <taxon>Limnospira</taxon>
    </lineage>
</organism>
<dbReference type="Proteomes" id="UP000032946">
    <property type="component" value="Chromosome"/>
</dbReference>
<proteinExistence type="predicted"/>
<evidence type="ECO:0000313" key="2">
    <source>
        <dbReference type="Proteomes" id="UP000032946"/>
    </source>
</evidence>
<reference evidence="1 2" key="1">
    <citation type="submission" date="2014-02" db="EMBL/GenBank/DDBJ databases">
        <authorList>
            <person name="Genoscope - CEA"/>
        </authorList>
    </citation>
    <scope>NUCLEOTIDE SEQUENCE [LARGE SCALE GENOMIC DNA]</scope>
    <source>
        <strain evidence="1 2">PCC 8005</strain>
    </source>
</reference>
<evidence type="ECO:0000313" key="1">
    <source>
        <dbReference type="EMBL" id="CDM92944.1"/>
    </source>
</evidence>
<dbReference type="EMBL" id="FO818640">
    <property type="protein sequence ID" value="CDM92944.1"/>
    <property type="molecule type" value="Genomic_DNA"/>
</dbReference>